<feature type="region of interest" description="Disordered" evidence="1">
    <location>
        <begin position="1"/>
        <end position="73"/>
    </location>
</feature>
<name>A0A221JX54_9RHOB</name>
<sequence length="73" mass="8285">MVGEPRQRLGLRSQSSTIGCRDLREGHEDDRQAVFSLIQPPQARDATVDRKHRIEQPVTGGQPWNEFSNEGSR</sequence>
<gene>
    <name evidence="2" type="ORF">SULPSESMR1_00470</name>
</gene>
<feature type="compositionally biased region" description="Basic and acidic residues" evidence="1">
    <location>
        <begin position="46"/>
        <end position="55"/>
    </location>
</feature>
<evidence type="ECO:0000313" key="2">
    <source>
        <dbReference type="EMBL" id="ASM71304.1"/>
    </source>
</evidence>
<protein>
    <submittedName>
        <fullName evidence="2">Uncharacterized protein</fullName>
    </submittedName>
</protein>
<proteinExistence type="predicted"/>
<keyword evidence="3" id="KW-1185">Reference proteome</keyword>
<dbReference type="AlphaFoldDB" id="A0A221JX54"/>
<dbReference type="Proteomes" id="UP000199754">
    <property type="component" value="Chromosome"/>
</dbReference>
<evidence type="ECO:0000256" key="1">
    <source>
        <dbReference type="SAM" id="MobiDB-lite"/>
    </source>
</evidence>
<evidence type="ECO:0000313" key="3">
    <source>
        <dbReference type="Proteomes" id="UP000199754"/>
    </source>
</evidence>
<feature type="compositionally biased region" description="Basic and acidic residues" evidence="1">
    <location>
        <begin position="21"/>
        <end position="32"/>
    </location>
</feature>
<organism evidence="2 3">
    <name type="scientific">Pseudosulfitobacter pseudonitzschiae</name>
    <dbReference type="NCBI Taxonomy" id="1402135"/>
    <lineage>
        <taxon>Bacteria</taxon>
        <taxon>Pseudomonadati</taxon>
        <taxon>Pseudomonadota</taxon>
        <taxon>Alphaproteobacteria</taxon>
        <taxon>Rhodobacterales</taxon>
        <taxon>Roseobacteraceae</taxon>
        <taxon>Pseudosulfitobacter</taxon>
    </lineage>
</organism>
<reference evidence="2 3" key="1">
    <citation type="submission" date="2017-07" db="EMBL/GenBank/DDBJ databases">
        <title>Genome Sequence of Sulfitobacter pseudonitzschiae Strain SMR1 Isolated from a culture of the Diatom Skeletonema marinoi.</title>
        <authorList>
            <person name="Topel M."/>
            <person name="Pinder M.I.M."/>
            <person name="Johansson O.N."/>
            <person name="Kourtchenko O."/>
            <person name="Godhe A."/>
            <person name="Clarke A.K."/>
        </authorList>
    </citation>
    <scope>NUCLEOTIDE SEQUENCE [LARGE SCALE GENOMIC DNA]</scope>
    <source>
        <strain evidence="2 3">SMR1</strain>
    </source>
</reference>
<dbReference type="EMBL" id="CP022415">
    <property type="protein sequence ID" value="ASM71304.1"/>
    <property type="molecule type" value="Genomic_DNA"/>
</dbReference>
<dbReference type="KEGG" id="spse:SULPSESMR1_00470"/>
<accession>A0A221JX54</accession>